<dbReference type="PANTHER" id="PTHR48029:SF1">
    <property type="entry name" value="NUCLEOLAR PROTEIN 8"/>
    <property type="match status" value="1"/>
</dbReference>
<keyword evidence="1 2" id="KW-0694">RNA-binding</keyword>
<evidence type="ECO:0000256" key="2">
    <source>
        <dbReference type="PROSITE-ProRule" id="PRU00176"/>
    </source>
</evidence>
<proteinExistence type="predicted"/>
<dbReference type="Gene3D" id="3.30.70.330">
    <property type="match status" value="1"/>
</dbReference>
<accession>A0A812C5M2</accession>
<dbReference type="GO" id="GO:0003723">
    <property type="term" value="F:RNA binding"/>
    <property type="evidence" value="ECO:0007669"/>
    <property type="project" value="UniProtKB-UniRule"/>
</dbReference>
<evidence type="ECO:0000259" key="3">
    <source>
        <dbReference type="PROSITE" id="PS50102"/>
    </source>
</evidence>
<evidence type="ECO:0000313" key="5">
    <source>
        <dbReference type="Proteomes" id="UP000597762"/>
    </source>
</evidence>
<comment type="caution">
    <text evidence="4">The sequence shown here is derived from an EMBL/GenBank/DDBJ whole genome shotgun (WGS) entry which is preliminary data.</text>
</comment>
<dbReference type="Pfam" id="PF00076">
    <property type="entry name" value="RRM_1"/>
    <property type="match status" value="1"/>
</dbReference>
<dbReference type="Proteomes" id="UP000597762">
    <property type="component" value="Unassembled WGS sequence"/>
</dbReference>
<keyword evidence="5" id="KW-1185">Reference proteome</keyword>
<dbReference type="PANTHER" id="PTHR48029">
    <property type="entry name" value="NUCLEOLAR PROTEIN 8"/>
    <property type="match status" value="1"/>
</dbReference>
<dbReference type="InterPro" id="IPR000504">
    <property type="entry name" value="RRM_dom"/>
</dbReference>
<dbReference type="AlphaFoldDB" id="A0A812C5M2"/>
<dbReference type="SUPFAM" id="SSF54928">
    <property type="entry name" value="RNA-binding domain, RBD"/>
    <property type="match status" value="1"/>
</dbReference>
<gene>
    <name evidence="4" type="ORF">SPHA_28119</name>
</gene>
<dbReference type="InterPro" id="IPR012677">
    <property type="entry name" value="Nucleotide-bd_a/b_plait_sf"/>
</dbReference>
<reference evidence="4" key="1">
    <citation type="submission" date="2021-01" db="EMBL/GenBank/DDBJ databases">
        <authorList>
            <person name="Li R."/>
            <person name="Bekaert M."/>
        </authorList>
    </citation>
    <scope>NUCLEOTIDE SEQUENCE</scope>
    <source>
        <strain evidence="4">Farmed</strain>
    </source>
</reference>
<dbReference type="SMART" id="SM00360">
    <property type="entry name" value="RRM"/>
    <property type="match status" value="1"/>
</dbReference>
<evidence type="ECO:0000313" key="4">
    <source>
        <dbReference type="EMBL" id="CAE1252791.1"/>
    </source>
</evidence>
<name>A0A812C5M2_ACAPH</name>
<dbReference type="PROSITE" id="PS50102">
    <property type="entry name" value="RRM"/>
    <property type="match status" value="1"/>
</dbReference>
<dbReference type="OrthoDB" id="21643at2759"/>
<sequence>MMLLSPIYFYFIMLLMAQTKRIFIGKLFDGITELDLIKRFSHFGTIGGVEIQVKKDETGKPIKTFAFLDMKTDDKSLQTCISLLNNTKWKSKEICVEIAKECFYHKLLKQIAECKQQNCEIKTKEIVKSENLKKLDMKSAVPGTKIPGIKKWVISKYGRALPIVYIRRKDKKKISFQFLNYVIFFNFYKKLLIHNTIYIRD</sequence>
<dbReference type="EMBL" id="CAHIKZ030001108">
    <property type="protein sequence ID" value="CAE1252791.1"/>
    <property type="molecule type" value="Genomic_DNA"/>
</dbReference>
<evidence type="ECO:0000256" key="1">
    <source>
        <dbReference type="ARBA" id="ARBA00022884"/>
    </source>
</evidence>
<dbReference type="InterPro" id="IPR035979">
    <property type="entry name" value="RBD_domain_sf"/>
</dbReference>
<protein>
    <recommendedName>
        <fullName evidence="3">RRM domain-containing protein</fullName>
    </recommendedName>
</protein>
<feature type="domain" description="RRM" evidence="3">
    <location>
        <begin position="20"/>
        <end position="101"/>
    </location>
</feature>
<organism evidence="4 5">
    <name type="scientific">Acanthosepion pharaonis</name>
    <name type="common">Pharaoh cuttlefish</name>
    <name type="synonym">Sepia pharaonis</name>
    <dbReference type="NCBI Taxonomy" id="158019"/>
    <lineage>
        <taxon>Eukaryota</taxon>
        <taxon>Metazoa</taxon>
        <taxon>Spiralia</taxon>
        <taxon>Lophotrochozoa</taxon>
        <taxon>Mollusca</taxon>
        <taxon>Cephalopoda</taxon>
        <taxon>Coleoidea</taxon>
        <taxon>Decapodiformes</taxon>
        <taxon>Sepiida</taxon>
        <taxon>Sepiina</taxon>
        <taxon>Sepiidae</taxon>
        <taxon>Acanthosepion</taxon>
    </lineage>
</organism>